<organism evidence="1 2">
    <name type="scientific">Escherichia phage mellemsur</name>
    <dbReference type="NCBI Taxonomy" id="2696418"/>
    <lineage>
        <taxon>Viruses</taxon>
        <taxon>Duplodnaviria</taxon>
        <taxon>Heunggongvirae</taxon>
        <taxon>Uroviricota</taxon>
        <taxon>Caudoviricetes</taxon>
        <taxon>Autographivirales</taxon>
        <taxon>Autoscriptoviridae</taxon>
        <taxon>Stentvirinae</taxon>
        <taxon>Bonnellvirus</taxon>
        <taxon>Bonnellvirus mellemsur</taxon>
    </lineage>
</organism>
<dbReference type="SUPFAM" id="SSF81301">
    <property type="entry name" value="Nucleotidyltransferase"/>
    <property type="match status" value="1"/>
</dbReference>
<name>A0A6B9WN06_9CAUD</name>
<evidence type="ECO:0000313" key="2">
    <source>
        <dbReference type="Proteomes" id="UP000464219"/>
    </source>
</evidence>
<keyword evidence="2" id="KW-1185">Reference proteome</keyword>
<dbReference type="InterPro" id="IPR043519">
    <property type="entry name" value="NT_sf"/>
</dbReference>
<reference evidence="2" key="1">
    <citation type="submission" date="2019-12" db="EMBL/GenBank/DDBJ databases">
        <authorList>
            <person name="Olsen N.S."/>
            <person name="Junco L.M.F."/>
            <person name="Kot W."/>
            <person name="Hansen L.H."/>
        </authorList>
    </citation>
    <scope>NUCLEOTIDE SEQUENCE [LARGE SCALE GENOMIC DNA]</scope>
</reference>
<evidence type="ECO:0000313" key="1">
    <source>
        <dbReference type="EMBL" id="QHR65441.1"/>
    </source>
</evidence>
<dbReference type="EMBL" id="MN850570">
    <property type="protein sequence ID" value="QHR65441.1"/>
    <property type="molecule type" value="Genomic_DNA"/>
</dbReference>
<dbReference type="Gene3D" id="3.30.460.10">
    <property type="entry name" value="Beta Polymerase, domain 2"/>
    <property type="match status" value="1"/>
</dbReference>
<protein>
    <submittedName>
        <fullName evidence="1">Uncharacterized protein</fullName>
    </submittedName>
</protein>
<gene>
    <name evidence="1" type="ORF">mellemsur_40</name>
</gene>
<proteinExistence type="predicted"/>
<accession>A0A6B9WN06</accession>
<dbReference type="Proteomes" id="UP000464219">
    <property type="component" value="Segment"/>
</dbReference>
<sequence>MISNAEVKRVWAEDICRLLQSHELNFVVAGGGARDTALGVEPKDYDIVVFGWGGDVSRVVGRLEWLDTNLEAYAKQHNLPYEYMPSYHDAAEGGDFGSRLYGVFKLGPVDIIISKCGCWSQVLSEFDFNLNQFYFPSSIPRYSGQYSRDPGEFMAYPYEPKLTAEDVQWYPALASLVESYDDLLTLRVCRPDASLSRVAYMLEKHETHRERIEAYVNRMPDHLGGTA</sequence>